<proteinExistence type="predicted"/>
<evidence type="ECO:0000313" key="2">
    <source>
        <dbReference type="EMBL" id="KAJ9544233.1"/>
    </source>
</evidence>
<name>A0AA38SSQ5_9ASTR</name>
<dbReference type="Proteomes" id="UP001172457">
    <property type="component" value="Chromosome 6"/>
</dbReference>
<keyword evidence="3" id="KW-1185">Reference proteome</keyword>
<dbReference type="EMBL" id="JARYMX010000006">
    <property type="protein sequence ID" value="KAJ9544233.1"/>
    <property type="molecule type" value="Genomic_DNA"/>
</dbReference>
<protein>
    <submittedName>
        <fullName evidence="2">Uncharacterized protein</fullName>
    </submittedName>
</protein>
<accession>A0AA38SSQ5</accession>
<feature type="region of interest" description="Disordered" evidence="1">
    <location>
        <begin position="32"/>
        <end position="60"/>
    </location>
</feature>
<feature type="compositionally biased region" description="Polar residues" evidence="1">
    <location>
        <begin position="39"/>
        <end position="49"/>
    </location>
</feature>
<evidence type="ECO:0000256" key="1">
    <source>
        <dbReference type="SAM" id="MobiDB-lite"/>
    </source>
</evidence>
<evidence type="ECO:0000313" key="3">
    <source>
        <dbReference type="Proteomes" id="UP001172457"/>
    </source>
</evidence>
<sequence>MQMQKWNDNGDAEMQILPLLTYQKLIGHVDGSLNPPPATITNQETQSANPEFLSWKEDDQ</sequence>
<reference evidence="2" key="1">
    <citation type="submission" date="2023-03" db="EMBL/GenBank/DDBJ databases">
        <title>Chromosome-scale reference genome and RAD-based genetic map of yellow starthistle (Centaurea solstitialis) reveal putative structural variation and QTLs associated with invader traits.</title>
        <authorList>
            <person name="Reatini B."/>
            <person name="Cang F.A."/>
            <person name="Jiang Q."/>
            <person name="Mckibben M.T.W."/>
            <person name="Barker M.S."/>
            <person name="Rieseberg L.H."/>
            <person name="Dlugosch K.M."/>
        </authorList>
    </citation>
    <scope>NUCLEOTIDE SEQUENCE</scope>
    <source>
        <strain evidence="2">CAN-66</strain>
        <tissue evidence="2">Leaf</tissue>
    </source>
</reference>
<gene>
    <name evidence="2" type="ORF">OSB04_023940</name>
</gene>
<organism evidence="2 3">
    <name type="scientific">Centaurea solstitialis</name>
    <name type="common">yellow star-thistle</name>
    <dbReference type="NCBI Taxonomy" id="347529"/>
    <lineage>
        <taxon>Eukaryota</taxon>
        <taxon>Viridiplantae</taxon>
        <taxon>Streptophyta</taxon>
        <taxon>Embryophyta</taxon>
        <taxon>Tracheophyta</taxon>
        <taxon>Spermatophyta</taxon>
        <taxon>Magnoliopsida</taxon>
        <taxon>eudicotyledons</taxon>
        <taxon>Gunneridae</taxon>
        <taxon>Pentapetalae</taxon>
        <taxon>asterids</taxon>
        <taxon>campanulids</taxon>
        <taxon>Asterales</taxon>
        <taxon>Asteraceae</taxon>
        <taxon>Carduoideae</taxon>
        <taxon>Cardueae</taxon>
        <taxon>Centaureinae</taxon>
        <taxon>Centaurea</taxon>
    </lineage>
</organism>
<comment type="caution">
    <text evidence="2">The sequence shown here is derived from an EMBL/GenBank/DDBJ whole genome shotgun (WGS) entry which is preliminary data.</text>
</comment>
<dbReference type="AlphaFoldDB" id="A0AA38SSQ5"/>